<dbReference type="PANTHER" id="PTHR34846">
    <property type="entry name" value="4-CARBOXYMUCONOLACTONE DECARBOXYLASE FAMILY PROTEIN (AFU_ORTHOLOGUE AFUA_6G11590)"/>
    <property type="match status" value="1"/>
</dbReference>
<organism evidence="2">
    <name type="scientific">Streptomyces sp. NBC_00060</name>
    <dbReference type="NCBI Taxonomy" id="2975636"/>
    <lineage>
        <taxon>Bacteria</taxon>
        <taxon>Bacillati</taxon>
        <taxon>Actinomycetota</taxon>
        <taxon>Actinomycetes</taxon>
        <taxon>Kitasatosporales</taxon>
        <taxon>Streptomycetaceae</taxon>
        <taxon>Streptomyces</taxon>
    </lineage>
</organism>
<name>A0AAU2GSG0_9ACTN</name>
<dbReference type="Gene3D" id="1.20.1290.10">
    <property type="entry name" value="AhpD-like"/>
    <property type="match status" value="1"/>
</dbReference>
<dbReference type="PANTHER" id="PTHR34846:SF5">
    <property type="entry name" value="CARBOXYMUCONOLACTONE DECARBOXYLASE-LIKE DOMAIN-CONTAINING PROTEIN"/>
    <property type="match status" value="1"/>
</dbReference>
<dbReference type="Pfam" id="PF02627">
    <property type="entry name" value="CMD"/>
    <property type="match status" value="1"/>
</dbReference>
<dbReference type="InterPro" id="IPR003779">
    <property type="entry name" value="CMD-like"/>
</dbReference>
<dbReference type="InterPro" id="IPR029032">
    <property type="entry name" value="AhpD-like"/>
</dbReference>
<reference evidence="2" key="1">
    <citation type="submission" date="2022-10" db="EMBL/GenBank/DDBJ databases">
        <title>The complete genomes of actinobacterial strains from the NBC collection.</title>
        <authorList>
            <person name="Joergensen T.S."/>
            <person name="Alvarez Arevalo M."/>
            <person name="Sterndorff E.B."/>
            <person name="Faurdal D."/>
            <person name="Vuksanovic O."/>
            <person name="Mourched A.-S."/>
            <person name="Charusanti P."/>
            <person name="Shaw S."/>
            <person name="Blin K."/>
            <person name="Weber T."/>
        </authorList>
    </citation>
    <scope>NUCLEOTIDE SEQUENCE</scope>
    <source>
        <strain evidence="2">NBC_00060</strain>
    </source>
</reference>
<dbReference type="EMBL" id="CP108253">
    <property type="protein sequence ID" value="WTU38616.1"/>
    <property type="molecule type" value="Genomic_DNA"/>
</dbReference>
<evidence type="ECO:0000259" key="1">
    <source>
        <dbReference type="Pfam" id="PF02627"/>
    </source>
</evidence>
<feature type="domain" description="Carboxymuconolactone decarboxylase-like" evidence="1">
    <location>
        <begin position="50"/>
        <end position="119"/>
    </location>
</feature>
<dbReference type="AlphaFoldDB" id="A0AAU2GSG0"/>
<proteinExistence type="predicted"/>
<accession>A0AAU2GSG0</accession>
<sequence length="190" mass="21256">MTARISPVAAPYPADVASVLRGMMPTGEEPIALFRTYARNPPLTEALHAWGSYQLSRRLSLGLRDREIVIDRTCALCGCEYEWGVHVQRFAPRAELNVAQIRSLTRGTSTDACWETERDRLLIEATDALHAHHDIDDALWGRLATEFSSEQLLDLLMLCGWYHAISYTARATRLPPEPGAPRFSEFSGSV</sequence>
<evidence type="ECO:0000313" key="2">
    <source>
        <dbReference type="EMBL" id="WTU38616.1"/>
    </source>
</evidence>
<dbReference type="GO" id="GO:0051920">
    <property type="term" value="F:peroxiredoxin activity"/>
    <property type="evidence" value="ECO:0007669"/>
    <property type="project" value="InterPro"/>
</dbReference>
<gene>
    <name evidence="2" type="ORF">OHV25_03070</name>
</gene>
<protein>
    <submittedName>
        <fullName evidence="2">Carboxymuconolactone decarboxylase family protein</fullName>
    </submittedName>
</protein>
<dbReference type="SUPFAM" id="SSF69118">
    <property type="entry name" value="AhpD-like"/>
    <property type="match status" value="1"/>
</dbReference>